<dbReference type="EMBL" id="CATNWA010007150">
    <property type="protein sequence ID" value="CAI9553484.1"/>
    <property type="molecule type" value="Genomic_DNA"/>
</dbReference>
<keyword evidence="1" id="KW-0378">Hydrolase</keyword>
<comment type="caution">
    <text evidence="3">The sequence shown here is derived from an EMBL/GenBank/DDBJ whole genome shotgun (WGS) entry which is preliminary data.</text>
</comment>
<proteinExistence type="predicted"/>
<dbReference type="EC" id="3.1.4.11" evidence="1"/>
<evidence type="ECO:0000256" key="1">
    <source>
        <dbReference type="RuleBase" id="RU361133"/>
    </source>
</evidence>
<reference evidence="3" key="1">
    <citation type="submission" date="2023-05" db="EMBL/GenBank/DDBJ databases">
        <authorList>
            <person name="Stuckert A."/>
        </authorList>
    </citation>
    <scope>NUCLEOTIDE SEQUENCE</scope>
</reference>
<dbReference type="InterPro" id="IPR001711">
    <property type="entry name" value="PLipase_C_Pinositol-sp_Y"/>
</dbReference>
<dbReference type="InterPro" id="IPR001192">
    <property type="entry name" value="PI-PLC_fam"/>
</dbReference>
<evidence type="ECO:0000313" key="4">
    <source>
        <dbReference type="Proteomes" id="UP001162483"/>
    </source>
</evidence>
<keyword evidence="1" id="KW-0442">Lipid degradation</keyword>
<dbReference type="InterPro" id="IPR017946">
    <property type="entry name" value="PLC-like_Pdiesterase_TIM-brl"/>
</dbReference>
<dbReference type="Gene3D" id="3.20.20.190">
    <property type="entry name" value="Phosphatidylinositol (PI) phosphodiesterase"/>
    <property type="match status" value="1"/>
</dbReference>
<comment type="catalytic activity">
    <reaction evidence="1">
        <text>a 1,2-diacyl-sn-glycero-3-phospho-(1D-myo-inositol-4,5-bisphosphate) + H2O = 1D-myo-inositol 1,4,5-trisphosphate + a 1,2-diacyl-sn-glycerol + H(+)</text>
        <dbReference type="Rhea" id="RHEA:33179"/>
        <dbReference type="ChEBI" id="CHEBI:15377"/>
        <dbReference type="ChEBI" id="CHEBI:15378"/>
        <dbReference type="ChEBI" id="CHEBI:17815"/>
        <dbReference type="ChEBI" id="CHEBI:58456"/>
        <dbReference type="ChEBI" id="CHEBI:203600"/>
        <dbReference type="EC" id="3.1.4.11"/>
    </reaction>
</comment>
<gene>
    <name evidence="3" type="ORF">SPARVUS_LOCUS4048900</name>
</gene>
<dbReference type="Pfam" id="PF00387">
    <property type="entry name" value="PI-PLC-Y"/>
    <property type="match status" value="1"/>
</dbReference>
<organism evidence="3 4">
    <name type="scientific">Staurois parvus</name>
    <dbReference type="NCBI Taxonomy" id="386267"/>
    <lineage>
        <taxon>Eukaryota</taxon>
        <taxon>Metazoa</taxon>
        <taxon>Chordata</taxon>
        <taxon>Craniata</taxon>
        <taxon>Vertebrata</taxon>
        <taxon>Euteleostomi</taxon>
        <taxon>Amphibia</taxon>
        <taxon>Batrachia</taxon>
        <taxon>Anura</taxon>
        <taxon>Neobatrachia</taxon>
        <taxon>Ranoidea</taxon>
        <taxon>Ranidae</taxon>
        <taxon>Staurois</taxon>
    </lineage>
</organism>
<dbReference type="PANTHER" id="PTHR10336:SF10">
    <property type="entry name" value="1-PHOSPHATIDYLINOSITOL 4,5-BISPHOSPHATE PHOSPHODIESTERASE BETA-2"/>
    <property type="match status" value="1"/>
</dbReference>
<dbReference type="SMART" id="SM00149">
    <property type="entry name" value="PLCYc"/>
    <property type="match status" value="1"/>
</dbReference>
<keyword evidence="4" id="KW-1185">Reference proteome</keyword>
<dbReference type="PROSITE" id="PS50008">
    <property type="entry name" value="PIPLC_Y_DOMAIN"/>
    <property type="match status" value="1"/>
</dbReference>
<protein>
    <recommendedName>
        <fullName evidence="1">Phosphoinositide phospholipase C</fullName>
        <ecNumber evidence="1">3.1.4.11</ecNumber>
    </recommendedName>
</protein>
<dbReference type="PRINTS" id="PR00390">
    <property type="entry name" value="PHPHLIPASEC"/>
</dbReference>
<dbReference type="PANTHER" id="PTHR10336">
    <property type="entry name" value="PHOSPHOINOSITIDE-SPECIFIC PHOSPHOLIPASE C FAMILY PROTEIN"/>
    <property type="match status" value="1"/>
</dbReference>
<evidence type="ECO:0000313" key="3">
    <source>
        <dbReference type="EMBL" id="CAI9553484.1"/>
    </source>
</evidence>
<sequence length="100" mass="11432">MSRIYPKGTRMDSSNYMPQMFWNVGCQMVALNFQTMDLAMQQNMAVFEFNGGGGYLLKHEFMRRADKQFDPFTVDRIDVVVANTLSITVISGQFLSDKCV</sequence>
<dbReference type="SUPFAM" id="SSF51695">
    <property type="entry name" value="PLC-like phosphodiesterases"/>
    <property type="match status" value="1"/>
</dbReference>
<feature type="non-terminal residue" evidence="3">
    <location>
        <position position="100"/>
    </location>
</feature>
<evidence type="ECO:0000259" key="2">
    <source>
        <dbReference type="PROSITE" id="PS50008"/>
    </source>
</evidence>
<name>A0ABN9C0H4_9NEOB</name>
<dbReference type="Proteomes" id="UP001162483">
    <property type="component" value="Unassembled WGS sequence"/>
</dbReference>
<keyword evidence="1" id="KW-0443">Lipid metabolism</keyword>
<feature type="domain" description="PI-PLC Y-box" evidence="2">
    <location>
        <begin position="1"/>
        <end position="63"/>
    </location>
</feature>
<accession>A0ABN9C0H4</accession>